<accession>A0A448ZNW7</accession>
<evidence type="ECO:0000256" key="2">
    <source>
        <dbReference type="SAM" id="MobiDB-lite"/>
    </source>
</evidence>
<feature type="coiled-coil region" evidence="1">
    <location>
        <begin position="66"/>
        <end position="95"/>
    </location>
</feature>
<feature type="region of interest" description="Disordered" evidence="2">
    <location>
        <begin position="1"/>
        <end position="29"/>
    </location>
</feature>
<evidence type="ECO:0000313" key="3">
    <source>
        <dbReference type="EMBL" id="VEU43729.1"/>
    </source>
</evidence>
<proteinExistence type="predicted"/>
<reference evidence="3 4" key="1">
    <citation type="submission" date="2019-01" db="EMBL/GenBank/DDBJ databases">
        <authorList>
            <person name="Ferrante I. M."/>
        </authorList>
    </citation>
    <scope>NUCLEOTIDE SEQUENCE [LARGE SCALE GENOMIC DNA]</scope>
    <source>
        <strain evidence="3 4">B856</strain>
    </source>
</reference>
<evidence type="ECO:0000256" key="1">
    <source>
        <dbReference type="SAM" id="Coils"/>
    </source>
</evidence>
<dbReference type="EMBL" id="CAACVS010000580">
    <property type="protein sequence ID" value="VEU43729.1"/>
    <property type="molecule type" value="Genomic_DNA"/>
</dbReference>
<feature type="compositionally biased region" description="Polar residues" evidence="2">
    <location>
        <begin position="1"/>
        <end position="19"/>
    </location>
</feature>
<organism evidence="3 4">
    <name type="scientific">Pseudo-nitzschia multistriata</name>
    <dbReference type="NCBI Taxonomy" id="183589"/>
    <lineage>
        <taxon>Eukaryota</taxon>
        <taxon>Sar</taxon>
        <taxon>Stramenopiles</taxon>
        <taxon>Ochrophyta</taxon>
        <taxon>Bacillariophyta</taxon>
        <taxon>Bacillariophyceae</taxon>
        <taxon>Bacillariophycidae</taxon>
        <taxon>Bacillariales</taxon>
        <taxon>Bacillariaceae</taxon>
        <taxon>Pseudo-nitzschia</taxon>
    </lineage>
</organism>
<name>A0A448ZNW7_9STRA</name>
<keyword evidence="4" id="KW-1185">Reference proteome</keyword>
<sequence length="321" mass="37127">MSRQSILEATTETISNAMDATTGDGTEAPVEKEQCPVDSFDYLNPEFLAVCLASLTVVGSIVTFFMQRARDRVEEKEAERKAEDELDRQQALERVRTQLSTYVGPLHRLYKTQNTILMQYRKENEMHNNHLFRAMHHKGSFYWSQCFHPETLQAFLEDPFSPGARAYRNMVVRRLKPVYTRIRELVLNHAGDLADMPTQGEWLRKYDRESVLSPFTNSIHANVIFDTYTAWTFEFDDIIESWTTDEDFSLVQPTTRVAWLICNDLVDLLYENAKDKEAKYNKHVKVHKNIVHEQETSLRESGNLATTLPAVLSQVGIKARQ</sequence>
<gene>
    <name evidence="3" type="ORF">PSNMU_V1.4_AUG-EV-PASAV3_0107760</name>
</gene>
<keyword evidence="1" id="KW-0175">Coiled coil</keyword>
<dbReference type="AlphaFoldDB" id="A0A448ZNW7"/>
<dbReference type="Proteomes" id="UP000291116">
    <property type="component" value="Unassembled WGS sequence"/>
</dbReference>
<protein>
    <submittedName>
        <fullName evidence="3">Uncharacterized protein</fullName>
    </submittedName>
</protein>
<evidence type="ECO:0000313" key="4">
    <source>
        <dbReference type="Proteomes" id="UP000291116"/>
    </source>
</evidence>